<dbReference type="EMBL" id="JBHSPH010000002">
    <property type="protein sequence ID" value="MFC5862504.1"/>
    <property type="molecule type" value="Genomic_DNA"/>
</dbReference>
<dbReference type="PANTHER" id="PTHR33169:SF14">
    <property type="entry name" value="TRANSCRIPTIONAL REGULATOR RV3488"/>
    <property type="match status" value="1"/>
</dbReference>
<dbReference type="SUPFAM" id="SSF46785">
    <property type="entry name" value="Winged helix' DNA-binding domain"/>
    <property type="match status" value="1"/>
</dbReference>
<accession>A0ABW1EDU4</accession>
<dbReference type="RefSeq" id="WP_263335880.1">
    <property type="nucleotide sequence ID" value="NZ_JAGSYH010000003.1"/>
</dbReference>
<feature type="domain" description="Transcription regulator PadR N-terminal" evidence="1">
    <location>
        <begin position="20"/>
        <end position="90"/>
    </location>
</feature>
<proteinExistence type="predicted"/>
<evidence type="ECO:0000313" key="2">
    <source>
        <dbReference type="EMBL" id="MFC5862504.1"/>
    </source>
</evidence>
<comment type="caution">
    <text evidence="2">The sequence shown here is derived from an EMBL/GenBank/DDBJ whole genome shotgun (WGS) entry which is preliminary data.</text>
</comment>
<dbReference type="Gene3D" id="1.10.10.10">
    <property type="entry name" value="Winged helix-like DNA-binding domain superfamily/Winged helix DNA-binding domain"/>
    <property type="match status" value="1"/>
</dbReference>
<reference evidence="3" key="1">
    <citation type="journal article" date="2019" name="Int. J. Syst. Evol. Microbiol.">
        <title>The Global Catalogue of Microorganisms (GCM) 10K type strain sequencing project: providing services to taxonomists for standard genome sequencing and annotation.</title>
        <authorList>
            <consortium name="The Broad Institute Genomics Platform"/>
            <consortium name="The Broad Institute Genome Sequencing Center for Infectious Disease"/>
            <person name="Wu L."/>
            <person name="Ma J."/>
        </authorList>
    </citation>
    <scope>NUCLEOTIDE SEQUENCE [LARGE SCALE GENOMIC DNA]</scope>
    <source>
        <strain evidence="3">JCM 4087</strain>
    </source>
</reference>
<keyword evidence="3" id="KW-1185">Reference proteome</keyword>
<dbReference type="InterPro" id="IPR036390">
    <property type="entry name" value="WH_DNA-bd_sf"/>
</dbReference>
<organism evidence="2 3">
    <name type="scientific">Acidicapsa dinghuensis</name>
    <dbReference type="NCBI Taxonomy" id="2218256"/>
    <lineage>
        <taxon>Bacteria</taxon>
        <taxon>Pseudomonadati</taxon>
        <taxon>Acidobacteriota</taxon>
        <taxon>Terriglobia</taxon>
        <taxon>Terriglobales</taxon>
        <taxon>Acidobacteriaceae</taxon>
        <taxon>Acidicapsa</taxon>
    </lineage>
</organism>
<dbReference type="InterPro" id="IPR036388">
    <property type="entry name" value="WH-like_DNA-bd_sf"/>
</dbReference>
<dbReference type="InterPro" id="IPR005149">
    <property type="entry name" value="Tscrpt_reg_PadR_N"/>
</dbReference>
<dbReference type="Proteomes" id="UP001596091">
    <property type="component" value="Unassembled WGS sequence"/>
</dbReference>
<sequence length="125" mass="13930">MPESVGQFEQIILTAILSLRDEAYGVTIHEKAAELAEPKKISPGAVYVTLDRLEDKGLISSRLSDPTPERGGRSKRYYRLEALGEQALEESAATARRVWEAVEEIWGGIAGGVRRRPKWNPSRPK</sequence>
<dbReference type="PANTHER" id="PTHR33169">
    <property type="entry name" value="PADR-FAMILY TRANSCRIPTIONAL REGULATOR"/>
    <property type="match status" value="1"/>
</dbReference>
<dbReference type="InterPro" id="IPR052509">
    <property type="entry name" value="Metal_resp_DNA-bind_regulator"/>
</dbReference>
<gene>
    <name evidence="2" type="ORF">ACFPT7_09405</name>
</gene>
<dbReference type="Pfam" id="PF03551">
    <property type="entry name" value="PadR"/>
    <property type="match status" value="1"/>
</dbReference>
<protein>
    <submittedName>
        <fullName evidence="2">PadR family transcriptional regulator</fullName>
    </submittedName>
</protein>
<evidence type="ECO:0000313" key="3">
    <source>
        <dbReference type="Proteomes" id="UP001596091"/>
    </source>
</evidence>
<evidence type="ECO:0000259" key="1">
    <source>
        <dbReference type="Pfam" id="PF03551"/>
    </source>
</evidence>
<name>A0ABW1EDU4_9BACT</name>